<evidence type="ECO:0000259" key="2">
    <source>
        <dbReference type="Pfam" id="PF17728"/>
    </source>
</evidence>
<keyword evidence="4" id="KW-1185">Reference proteome</keyword>
<organism evidence="3 4">
    <name type="scientific">Schleiferilactobacillus shenzhenensis LY-73</name>
    <dbReference type="NCBI Taxonomy" id="1231336"/>
    <lineage>
        <taxon>Bacteria</taxon>
        <taxon>Bacillati</taxon>
        <taxon>Bacillota</taxon>
        <taxon>Bacilli</taxon>
        <taxon>Lactobacillales</taxon>
        <taxon>Lactobacillaceae</taxon>
        <taxon>Schleiferilactobacillus</taxon>
    </lineage>
</organism>
<dbReference type="InterPro" id="IPR009528">
    <property type="entry name" value="Restrct_endonuc_II_BsuBI_C"/>
</dbReference>
<dbReference type="GO" id="GO:0009036">
    <property type="term" value="F:type II site-specific deoxyribonuclease activity"/>
    <property type="evidence" value="ECO:0007669"/>
    <property type="project" value="InterPro"/>
</dbReference>
<dbReference type="GO" id="GO:0000287">
    <property type="term" value="F:magnesium ion binding"/>
    <property type="evidence" value="ECO:0007669"/>
    <property type="project" value="InterPro"/>
</dbReference>
<dbReference type="STRING" id="1231336.L248_2461"/>
<feature type="domain" description="BsuBI/PstI restriction endonuclease" evidence="1">
    <location>
        <begin position="156"/>
        <end position="302"/>
    </location>
</feature>
<dbReference type="GO" id="GO:0009307">
    <property type="term" value="P:DNA restriction-modification system"/>
    <property type="evidence" value="ECO:0007669"/>
    <property type="project" value="InterPro"/>
</dbReference>
<sequence length="308" mass="34507">MTKIDDAIQMLKDVHYASSLTPRSMAARFIVAAAHILPAERWADTRNTRIQIHEALGFLNAHYGTALHANTRESLRNNGPKEMARFGLAQSSMDTGMPTNSRNVQWTLTGDFFTVVHSFGTESYSTNVAEFNAHHQSRLATLQAARRVRMLPVNYNGFTFQLSAGPHNTLHKAVLEQFAPRFAGGSELLYVGDTRNKALRFKQATLAQLGFSMNTHDLIPDIILYQPQRNWLYLIEAVASTGPMSPERVADLRRAFAGNAGLIFVTAFLDWSEYRKFVGQIAWETEIWIAGAPDHLIHMNGEELLAPH</sequence>
<dbReference type="InterPro" id="IPR041963">
    <property type="entry name" value="BsuBI/PstI_C_sf"/>
</dbReference>
<proteinExistence type="predicted"/>
<reference evidence="4" key="1">
    <citation type="journal article" date="2013" name="Genome Announc.">
        <title>Whole-Genome Sequencing of Lactobacillus shenzhenensis Strain LY-73T.</title>
        <authorList>
            <person name="Lin Z."/>
            <person name="Liu Z."/>
            <person name="Yang R."/>
            <person name="Zou Y."/>
            <person name="Wan D."/>
            <person name="Chen J."/>
            <person name="Guo M."/>
            <person name="Zhao J."/>
            <person name="Fang C."/>
            <person name="Yang R."/>
            <person name="Liu F."/>
        </authorList>
    </citation>
    <scope>NUCLEOTIDE SEQUENCE [LARGE SCALE GENOMIC DNA]</scope>
    <source>
        <strain evidence="4">LY-73</strain>
    </source>
</reference>
<dbReference type="EMBL" id="KI271622">
    <property type="protein sequence ID" value="ERL63673.1"/>
    <property type="molecule type" value="Genomic_DNA"/>
</dbReference>
<evidence type="ECO:0008006" key="5">
    <source>
        <dbReference type="Google" id="ProtNLM"/>
    </source>
</evidence>
<dbReference type="HOGENOM" id="CLU_074525_0_0_9"/>
<dbReference type="Proteomes" id="UP000030647">
    <property type="component" value="Unassembled WGS sequence"/>
</dbReference>
<dbReference type="InterPro" id="IPR041454">
    <property type="entry name" value="BsuBI/PstI_N"/>
</dbReference>
<dbReference type="Gene3D" id="3.40.1350.80">
    <property type="match status" value="1"/>
</dbReference>
<dbReference type="GO" id="GO:0003677">
    <property type="term" value="F:DNA binding"/>
    <property type="evidence" value="ECO:0007669"/>
    <property type="project" value="InterPro"/>
</dbReference>
<evidence type="ECO:0000313" key="3">
    <source>
        <dbReference type="EMBL" id="ERL63673.1"/>
    </source>
</evidence>
<dbReference type="AlphaFoldDB" id="U4TP46"/>
<dbReference type="InterPro" id="IPR041962">
    <property type="entry name" value="BsuBI/PstI_N_sf"/>
</dbReference>
<dbReference type="OrthoDB" id="9798907at2"/>
<gene>
    <name evidence="3" type="ORF">L248_2461</name>
</gene>
<dbReference type="Pfam" id="PF17728">
    <property type="entry name" value="BsuBI_PstI_RE_N"/>
    <property type="match status" value="1"/>
</dbReference>
<evidence type="ECO:0000313" key="4">
    <source>
        <dbReference type="Proteomes" id="UP000030647"/>
    </source>
</evidence>
<protein>
    <recommendedName>
        <fullName evidence="5">Restriction endonuclease</fullName>
    </recommendedName>
</protein>
<evidence type="ECO:0000259" key="1">
    <source>
        <dbReference type="Pfam" id="PF06616"/>
    </source>
</evidence>
<dbReference type="Pfam" id="PF06616">
    <property type="entry name" value="BsuBI_PstI_RE"/>
    <property type="match status" value="1"/>
</dbReference>
<feature type="domain" description="BsuBI/PstI restriction endonuclease HTH" evidence="2">
    <location>
        <begin position="2"/>
        <end position="136"/>
    </location>
</feature>
<dbReference type="Gene3D" id="1.10.10.1820">
    <property type="entry name" value="BsuBI/PstI restriction endonuclease-like"/>
    <property type="match status" value="1"/>
</dbReference>
<dbReference type="RefSeq" id="WP_022531042.1">
    <property type="nucleotide sequence ID" value="NZ_KI271622.1"/>
</dbReference>
<accession>U4TP46</accession>
<dbReference type="eggNOG" id="COG0827">
    <property type="taxonomic scope" value="Bacteria"/>
</dbReference>
<name>U4TP46_9LACO</name>